<dbReference type="Pfam" id="PF07120">
    <property type="entry name" value="DUF1376"/>
    <property type="match status" value="1"/>
</dbReference>
<reference evidence="2" key="1">
    <citation type="journal article" date="2022" name="Proc. Natl. Acad. Sci. U.S.A.">
        <title>Identification of the Bartonella autotransporter CFA as a protective antigen and hypervariable target of neutralizing antibodies in mice.</title>
        <authorList>
            <person name="Siewert L.K."/>
            <person name="Korotaev A."/>
            <person name="Sedzicki J."/>
            <person name="Fromm K."/>
            <person name="Pinschewer D.D."/>
            <person name="Dehio C."/>
        </authorList>
    </citation>
    <scope>NUCLEOTIDE SEQUENCE</scope>
    <source>
        <strain evidence="2">IBS296</strain>
    </source>
</reference>
<dbReference type="EMBL" id="CP083444">
    <property type="protein sequence ID" value="USP03371.1"/>
    <property type="molecule type" value="Genomic_DNA"/>
</dbReference>
<feature type="coiled-coil region" evidence="1">
    <location>
        <begin position="85"/>
        <end position="153"/>
    </location>
</feature>
<evidence type="ECO:0000256" key="1">
    <source>
        <dbReference type="SAM" id="Coils"/>
    </source>
</evidence>
<dbReference type="AlphaFoldDB" id="A0A9Q9DMZ9"/>
<gene>
    <name evidence="2" type="ORF">LAJ60_02760</name>
</gene>
<dbReference type="Proteomes" id="UP001056980">
    <property type="component" value="Chromosome"/>
</dbReference>
<dbReference type="KEGG" id="btay:LAJ60_02760"/>
<dbReference type="InterPro" id="IPR010781">
    <property type="entry name" value="DUF1376"/>
</dbReference>
<dbReference type="RefSeq" id="WP_252619714.1">
    <property type="nucleotide sequence ID" value="NZ_CP083444.1"/>
</dbReference>
<accession>A0A9Q9DMZ9</accession>
<protein>
    <submittedName>
        <fullName evidence="2">YdaU family protein</fullName>
    </submittedName>
</protein>
<organism evidence="2 3">
    <name type="scientific">Bartonella taylorii</name>
    <dbReference type="NCBI Taxonomy" id="33046"/>
    <lineage>
        <taxon>Bacteria</taxon>
        <taxon>Pseudomonadati</taxon>
        <taxon>Pseudomonadota</taxon>
        <taxon>Alphaproteobacteria</taxon>
        <taxon>Hyphomicrobiales</taxon>
        <taxon>Bartonellaceae</taxon>
        <taxon>Bartonella</taxon>
    </lineage>
</organism>
<evidence type="ECO:0000313" key="3">
    <source>
        <dbReference type="Proteomes" id="UP001056980"/>
    </source>
</evidence>
<evidence type="ECO:0000313" key="2">
    <source>
        <dbReference type="EMBL" id="USP03371.1"/>
    </source>
</evidence>
<keyword evidence="1" id="KW-0175">Coiled coil</keyword>
<proteinExistence type="predicted"/>
<sequence>MSSKLPWTRLFSSQWIVDVSGMSIVEKGLYMTLVLYMYEERRPIIEDAPKLARWAGCSVRVLKNTLDILLRDEKIIRLEDGRLWSLRVEEELNNSNENLNKFSERAQKAAKARWDKYTTYDCNDAKNANSNANSNAQAMLNDAINNNNNINNNKKNKNIILSKKEIDFENLETNDFVEKAIECDDVQSEQIKTIETKQPIIREQNINFSNEASNRLQMNEAMIEKLPSQKVKKVGKKLSEIFDTMMPAYFPEKANFFEETKKIREKQEVERILEDFTPDFQYATEQGLTHDEALSEFEKFVRFSKSNPCRNANERDWQSAWDNWITHPKYGLVIKKHEKVEMEKRYTTECYKSSTNNFANNLSQSFNQLATAIYAGDTYGSECIRNREVINSFANAC</sequence>
<name>A0A9Q9DMZ9_BARTA</name>